<name>A0ABV6GG30_9BACI</name>
<dbReference type="InterPro" id="IPR008927">
    <property type="entry name" value="6-PGluconate_DH-like_C_sf"/>
</dbReference>
<dbReference type="InterPro" id="IPR013328">
    <property type="entry name" value="6PGD_dom2"/>
</dbReference>
<dbReference type="EC" id="1.1.-.-" evidence="6"/>
<dbReference type="Pfam" id="PF14833">
    <property type="entry name" value="NAD_binding_11"/>
    <property type="match status" value="1"/>
</dbReference>
<dbReference type="SUPFAM" id="SSF48179">
    <property type="entry name" value="6-phosphogluconate dehydrogenase C-terminal domain-like"/>
    <property type="match status" value="1"/>
</dbReference>
<dbReference type="InterPro" id="IPR015815">
    <property type="entry name" value="HIBADH-related"/>
</dbReference>
<protein>
    <submittedName>
        <fullName evidence="6">NAD(P)-dependent oxidoreductase</fullName>
        <ecNumber evidence="6">1.1.-.-</ecNumber>
    </submittedName>
</protein>
<dbReference type="PROSITE" id="PS00895">
    <property type="entry name" value="3_HYDROXYISOBUT_DH"/>
    <property type="match status" value="1"/>
</dbReference>
<evidence type="ECO:0000256" key="2">
    <source>
        <dbReference type="ARBA" id="ARBA00023002"/>
    </source>
</evidence>
<dbReference type="GO" id="GO:0016491">
    <property type="term" value="F:oxidoreductase activity"/>
    <property type="evidence" value="ECO:0007669"/>
    <property type="project" value="UniProtKB-KW"/>
</dbReference>
<dbReference type="InterPro" id="IPR029154">
    <property type="entry name" value="HIBADH-like_NADP-bd"/>
</dbReference>
<evidence type="ECO:0000259" key="4">
    <source>
        <dbReference type="Pfam" id="PF03446"/>
    </source>
</evidence>
<dbReference type="InterPro" id="IPR036291">
    <property type="entry name" value="NAD(P)-bd_dom_sf"/>
</dbReference>
<accession>A0ABV6GG30</accession>
<keyword evidence="7" id="KW-1185">Reference proteome</keyword>
<reference evidence="6 7" key="1">
    <citation type="submission" date="2024-09" db="EMBL/GenBank/DDBJ databases">
        <authorList>
            <person name="Sun Q."/>
            <person name="Mori K."/>
        </authorList>
    </citation>
    <scope>NUCLEOTIDE SEQUENCE [LARGE SCALE GENOMIC DNA]</scope>
    <source>
        <strain evidence="6 7">CCM 7228</strain>
    </source>
</reference>
<sequence length="287" mass="30905">MGFKRIGFIGLGAMGFPMAKNLLKNDYELHVIAHRNREPVDELTAQGATEHKSVADIFSQCDCIISILPTDKEMESVLLNQQVLDAINPDSVLIEMTSGSPEMMKKVHDAYQLKGIPVLDGPVSGGTIGAENGTLTVMVGGDPDVLERTRPVLEAMAKNIYLVGSVGAGKAIKAINQMLAGIHMVASAEAVALAEKLEIDMDKLKEVVGNSSGASWMLANKMDGLVKRDFTPGFKLNLMKKDIQIAVNEGVDKQLPLANYVLELFKQSEKESGEEDFSAIGKSSLST</sequence>
<evidence type="ECO:0000256" key="1">
    <source>
        <dbReference type="ARBA" id="ARBA00009080"/>
    </source>
</evidence>
<dbReference type="Gene3D" id="3.40.50.720">
    <property type="entry name" value="NAD(P)-binding Rossmann-like Domain"/>
    <property type="match status" value="1"/>
</dbReference>
<comment type="similarity">
    <text evidence="1">Belongs to the HIBADH-related family.</text>
</comment>
<dbReference type="SUPFAM" id="SSF51735">
    <property type="entry name" value="NAD(P)-binding Rossmann-fold domains"/>
    <property type="match status" value="1"/>
</dbReference>
<feature type="domain" description="6-phosphogluconate dehydrogenase NADP-binding" evidence="4">
    <location>
        <begin position="5"/>
        <end position="164"/>
    </location>
</feature>
<proteinExistence type="inferred from homology"/>
<keyword evidence="2 6" id="KW-0560">Oxidoreductase</keyword>
<dbReference type="PIRSF" id="PIRSF000103">
    <property type="entry name" value="HIBADH"/>
    <property type="match status" value="1"/>
</dbReference>
<dbReference type="Proteomes" id="UP001589854">
    <property type="component" value="Unassembled WGS sequence"/>
</dbReference>
<comment type="caution">
    <text evidence="6">The sequence shown here is derived from an EMBL/GenBank/DDBJ whole genome shotgun (WGS) entry which is preliminary data.</text>
</comment>
<evidence type="ECO:0000256" key="3">
    <source>
        <dbReference type="ARBA" id="ARBA00023027"/>
    </source>
</evidence>
<feature type="domain" description="3-hydroxyisobutyrate dehydrogenase-like NAD-binding" evidence="5">
    <location>
        <begin position="167"/>
        <end position="280"/>
    </location>
</feature>
<evidence type="ECO:0000313" key="7">
    <source>
        <dbReference type="Proteomes" id="UP001589854"/>
    </source>
</evidence>
<organism evidence="6 7">
    <name type="scientific">Metabacillus herbersteinensis</name>
    <dbReference type="NCBI Taxonomy" id="283816"/>
    <lineage>
        <taxon>Bacteria</taxon>
        <taxon>Bacillati</taxon>
        <taxon>Bacillota</taxon>
        <taxon>Bacilli</taxon>
        <taxon>Bacillales</taxon>
        <taxon>Bacillaceae</taxon>
        <taxon>Metabacillus</taxon>
    </lineage>
</organism>
<dbReference type="InterPro" id="IPR002204">
    <property type="entry name" value="3-OH-isobutyrate_DH-rel_CS"/>
</dbReference>
<dbReference type="EMBL" id="JBHLVO010000011">
    <property type="protein sequence ID" value="MFC0272640.1"/>
    <property type="molecule type" value="Genomic_DNA"/>
</dbReference>
<evidence type="ECO:0000259" key="5">
    <source>
        <dbReference type="Pfam" id="PF14833"/>
    </source>
</evidence>
<keyword evidence="3" id="KW-0520">NAD</keyword>
<gene>
    <name evidence="6" type="ORF">ACFFIX_14485</name>
</gene>
<dbReference type="Gene3D" id="1.10.1040.10">
    <property type="entry name" value="N-(1-d-carboxylethyl)-l-norvaline Dehydrogenase, domain 2"/>
    <property type="match status" value="1"/>
</dbReference>
<dbReference type="Pfam" id="PF03446">
    <property type="entry name" value="NAD_binding_2"/>
    <property type="match status" value="1"/>
</dbReference>
<evidence type="ECO:0000313" key="6">
    <source>
        <dbReference type="EMBL" id="MFC0272640.1"/>
    </source>
</evidence>
<dbReference type="PANTHER" id="PTHR43060:SF15">
    <property type="entry name" value="3-HYDROXYISOBUTYRATE DEHYDROGENASE-LIKE 1, MITOCHONDRIAL-RELATED"/>
    <property type="match status" value="1"/>
</dbReference>
<dbReference type="RefSeq" id="WP_378935156.1">
    <property type="nucleotide sequence ID" value="NZ_JBHLVO010000011.1"/>
</dbReference>
<dbReference type="PANTHER" id="PTHR43060">
    <property type="entry name" value="3-HYDROXYISOBUTYRATE DEHYDROGENASE-LIKE 1, MITOCHONDRIAL-RELATED"/>
    <property type="match status" value="1"/>
</dbReference>
<dbReference type="InterPro" id="IPR006115">
    <property type="entry name" value="6PGDH_NADP-bd"/>
</dbReference>